<dbReference type="eggNOG" id="ENOG502T03K">
    <property type="taxonomic scope" value="Eukaryota"/>
</dbReference>
<dbReference type="InterPro" id="IPR026960">
    <property type="entry name" value="RVT-Znf"/>
</dbReference>
<feature type="domain" description="Reverse transcriptase zinc-binding" evidence="1">
    <location>
        <begin position="15"/>
        <end position="89"/>
    </location>
</feature>
<gene>
    <name evidence="2" type="ORF">TCM_037598</name>
</gene>
<dbReference type="Gramene" id="EOY30361">
    <property type="protein sequence ID" value="EOY30361"/>
    <property type="gene ID" value="TCM_037598"/>
</dbReference>
<keyword evidence="3" id="KW-1185">Reference proteome</keyword>
<name>A0A061GLD9_THECC</name>
<reference evidence="2 3" key="1">
    <citation type="journal article" date="2013" name="Genome Biol.">
        <title>The genome sequence of the most widely cultivated cacao type and its use to identify candidate genes regulating pod color.</title>
        <authorList>
            <person name="Motamayor J.C."/>
            <person name="Mockaitis K."/>
            <person name="Schmutz J."/>
            <person name="Haiminen N."/>
            <person name="Iii D.L."/>
            <person name="Cornejo O."/>
            <person name="Findley S.D."/>
            <person name="Zheng P."/>
            <person name="Utro F."/>
            <person name="Royaert S."/>
            <person name="Saski C."/>
            <person name="Jenkins J."/>
            <person name="Podicheti R."/>
            <person name="Zhao M."/>
            <person name="Scheffler B.E."/>
            <person name="Stack J.C."/>
            <person name="Feltus F.A."/>
            <person name="Mustiga G.M."/>
            <person name="Amores F."/>
            <person name="Phillips W."/>
            <person name="Marelli J.P."/>
            <person name="May G.D."/>
            <person name="Shapiro H."/>
            <person name="Ma J."/>
            <person name="Bustamante C.D."/>
            <person name="Schnell R.J."/>
            <person name="Main D."/>
            <person name="Gilbert D."/>
            <person name="Parida L."/>
            <person name="Kuhn D.N."/>
        </authorList>
    </citation>
    <scope>NUCLEOTIDE SEQUENCE [LARGE SCALE GENOMIC DNA]</scope>
    <source>
        <strain evidence="3">cv. Matina 1-6</strain>
    </source>
</reference>
<evidence type="ECO:0000259" key="1">
    <source>
        <dbReference type="Pfam" id="PF13966"/>
    </source>
</evidence>
<dbReference type="Proteomes" id="UP000026915">
    <property type="component" value="Chromosome 9"/>
</dbReference>
<dbReference type="EMBL" id="CM001887">
    <property type="protein sequence ID" value="EOY30361.1"/>
    <property type="molecule type" value="Genomic_DNA"/>
</dbReference>
<dbReference type="InParanoid" id="A0A061GLD9"/>
<sequence>MEDKIVWRKTASGKYTVKSFCKEVIPVTNNNKGAWKQIWSNLAPFRIEVFCWQLLQEKVAIKQELVRRGLMTSDSAVCVLCHKEYETGEAQSLENAFYAIAWSVWLHKNEMVFKGVVWDAKKVYELSKLRVATWAKAKWPQNYGMVLHTYQNPMLGKISTRLPWRGGDLGSVERYDGQVQAIFSKTIGVGDASLAEVRTIREAFLVFAASKWSQTHKLIIESDSKNAVKWINGPAGPPWRLRKWTMHVESLKRNIKGGSQPCLQRKESIRR</sequence>
<proteinExistence type="predicted"/>
<dbReference type="Pfam" id="PF13966">
    <property type="entry name" value="zf-RVT"/>
    <property type="match status" value="1"/>
</dbReference>
<organism evidence="2 3">
    <name type="scientific">Theobroma cacao</name>
    <name type="common">Cacao</name>
    <name type="synonym">Cocoa</name>
    <dbReference type="NCBI Taxonomy" id="3641"/>
    <lineage>
        <taxon>Eukaryota</taxon>
        <taxon>Viridiplantae</taxon>
        <taxon>Streptophyta</taxon>
        <taxon>Embryophyta</taxon>
        <taxon>Tracheophyta</taxon>
        <taxon>Spermatophyta</taxon>
        <taxon>Magnoliopsida</taxon>
        <taxon>eudicotyledons</taxon>
        <taxon>Gunneridae</taxon>
        <taxon>Pentapetalae</taxon>
        <taxon>rosids</taxon>
        <taxon>malvids</taxon>
        <taxon>Malvales</taxon>
        <taxon>Malvaceae</taxon>
        <taxon>Byttnerioideae</taxon>
        <taxon>Theobroma</taxon>
    </lineage>
</organism>
<accession>A0A061GLD9</accession>
<dbReference type="HOGENOM" id="CLU_000680_21_2_1"/>
<evidence type="ECO:0000313" key="2">
    <source>
        <dbReference type="EMBL" id="EOY30361.1"/>
    </source>
</evidence>
<dbReference type="AlphaFoldDB" id="A0A061GLD9"/>
<protein>
    <recommendedName>
        <fullName evidence="1">Reverse transcriptase zinc-binding domain-containing protein</fullName>
    </recommendedName>
</protein>
<evidence type="ECO:0000313" key="3">
    <source>
        <dbReference type="Proteomes" id="UP000026915"/>
    </source>
</evidence>